<dbReference type="Gene3D" id="3.30.365.10">
    <property type="entry name" value="Aldehyde oxidase/xanthine dehydrogenase, molybdopterin binding domain"/>
    <property type="match status" value="4"/>
</dbReference>
<dbReference type="InterPro" id="IPR000674">
    <property type="entry name" value="Ald_Oxase/Xan_DH_a/b"/>
</dbReference>
<evidence type="ECO:0000313" key="2">
    <source>
        <dbReference type="EMBL" id="RDV03382.1"/>
    </source>
</evidence>
<protein>
    <submittedName>
        <fullName evidence="2">Xanthine dehydrogenase family protein molybdopterin-binding subunit</fullName>
    </submittedName>
</protein>
<reference evidence="3" key="1">
    <citation type="submission" date="2018-08" db="EMBL/GenBank/DDBJ databases">
        <authorList>
            <person name="Kim S.-J."/>
            <person name="Jung G.-Y."/>
        </authorList>
    </citation>
    <scope>NUCLEOTIDE SEQUENCE [LARGE SCALE GENOMIC DNA]</scope>
    <source>
        <strain evidence="3">GY_H</strain>
    </source>
</reference>
<dbReference type="OrthoDB" id="9767994at2"/>
<dbReference type="AlphaFoldDB" id="A0A371B788"/>
<dbReference type="Pfam" id="PF02738">
    <property type="entry name" value="MoCoBD_1"/>
    <property type="match status" value="1"/>
</dbReference>
<evidence type="ECO:0000313" key="3">
    <source>
        <dbReference type="Proteomes" id="UP000263993"/>
    </source>
</evidence>
<evidence type="ECO:0000259" key="1">
    <source>
        <dbReference type="SMART" id="SM01008"/>
    </source>
</evidence>
<dbReference type="InterPro" id="IPR036856">
    <property type="entry name" value="Ald_Oxase/Xan_DH_a/b_sf"/>
</dbReference>
<dbReference type="PIRSF" id="PIRSF036389">
    <property type="entry name" value="IOR_B"/>
    <property type="match status" value="1"/>
</dbReference>
<organism evidence="2 3">
    <name type="scientific">Undibacter mobilis</name>
    <dbReference type="NCBI Taxonomy" id="2292256"/>
    <lineage>
        <taxon>Bacteria</taxon>
        <taxon>Pseudomonadati</taxon>
        <taxon>Pseudomonadota</taxon>
        <taxon>Alphaproteobacteria</taxon>
        <taxon>Hyphomicrobiales</taxon>
        <taxon>Nitrobacteraceae</taxon>
        <taxon>Undibacter</taxon>
    </lineage>
</organism>
<dbReference type="PANTHER" id="PTHR47495:SF2">
    <property type="entry name" value="ALDEHYDE DEHYDROGENASE"/>
    <property type="match status" value="1"/>
</dbReference>
<dbReference type="InterPro" id="IPR052516">
    <property type="entry name" value="N-heterocyclic_Hydroxylase"/>
</dbReference>
<dbReference type="Pfam" id="PF20256">
    <property type="entry name" value="MoCoBD_2"/>
    <property type="match status" value="2"/>
</dbReference>
<dbReference type="InterPro" id="IPR012368">
    <property type="entry name" value="OxRdtase_Mopterin-bd_su_IorB"/>
</dbReference>
<dbReference type="InterPro" id="IPR046867">
    <property type="entry name" value="AldOxase/xan_DH_MoCoBD2"/>
</dbReference>
<dbReference type="SMART" id="SM01008">
    <property type="entry name" value="Ald_Xan_dh_C"/>
    <property type="match status" value="1"/>
</dbReference>
<dbReference type="GO" id="GO:0016491">
    <property type="term" value="F:oxidoreductase activity"/>
    <property type="evidence" value="ECO:0007669"/>
    <property type="project" value="InterPro"/>
</dbReference>
<dbReference type="SUPFAM" id="SSF56003">
    <property type="entry name" value="Molybdenum cofactor-binding domain"/>
    <property type="match status" value="2"/>
</dbReference>
<dbReference type="InterPro" id="IPR006311">
    <property type="entry name" value="TAT_signal"/>
</dbReference>
<dbReference type="RefSeq" id="WP_115515407.1">
    <property type="nucleotide sequence ID" value="NZ_QRGO01000001.1"/>
</dbReference>
<dbReference type="Gene3D" id="3.90.1170.50">
    <property type="entry name" value="Aldehyde oxidase/xanthine dehydrogenase, a/b hammerhead"/>
    <property type="match status" value="1"/>
</dbReference>
<keyword evidence="3" id="KW-1185">Reference proteome</keyword>
<comment type="caution">
    <text evidence="2">The sequence shown here is derived from an EMBL/GenBank/DDBJ whole genome shotgun (WGS) entry which is preliminary data.</text>
</comment>
<accession>A0A371B788</accession>
<feature type="domain" description="Aldehyde oxidase/xanthine dehydrogenase a/b hammerhead" evidence="1">
    <location>
        <begin position="213"/>
        <end position="291"/>
    </location>
</feature>
<sequence>MNMIDKAMRTESGLTRRQMLAGSAGLTFAFAFAPAMDALAQGVTGKLNAYVTIAGDGAITILMPAPEMGQGVNTALPLIIAEELDADWSKVKIEQAPVNPAYNHPVFRAQYQVASLTTRGYWMPLRTAGAQARRVLLDAVAAKWNVPVTELTTEPSIVVHAASNRKMSYGEAASITQVSDKLPEIKPEQLKPPAQFRLLGKDTPRFDIADKSSGRLTYASDVQVPGMLYGTIVRAPARGSGPVSFNRDEIKKQPGVVDAVAFDHAIGIVAQSVPQLFAARHKVQATWKDAKGSKIDSGRDLKEYLAAVRDTSKKGVVVRKTGEAEPALASAAKVISAEFTSPYVYHAQMEPLSCTASVTADGVEVWAGTQWPTKSVEEAAKAAGVTPDKVKFHTLQMGGGYGRRAFVEYVTDAVLLSKAVGKPVKMVQSREDDIRVGRFRPMTAQKVDVGLDAEGKVVAWRHRLAAEPVAPYVYNQARLEADKGVDLIVIYGADMPFYDVPAHVTEHIYEDRGARVAAYRGIGAGYTNFANEAMIDEIARATGKDPFEFRMALLKDPRAKAIVSRVAEMSEWKRKRTDGRALGMAFSKLGLPPVGFSMIATVAEISADRASGKIKVHNMWSVADVGLPLQPNNVVAQIEGALVYGLSGALKEAISIKDGAVEQSNFHDYEVLRQSDVPRFMTEVQRSGDIPLPVGELAIGGAAPAVANAFLALTGKPLREMPFSPDRVKAALKT</sequence>
<gene>
    <name evidence="2" type="ORF">DXH78_01520</name>
</gene>
<dbReference type="Proteomes" id="UP000263993">
    <property type="component" value="Unassembled WGS sequence"/>
</dbReference>
<dbReference type="PANTHER" id="PTHR47495">
    <property type="entry name" value="ALDEHYDE DEHYDROGENASE"/>
    <property type="match status" value="1"/>
</dbReference>
<dbReference type="SUPFAM" id="SSF54665">
    <property type="entry name" value="CO dehydrogenase molybdoprotein N-domain-like"/>
    <property type="match status" value="1"/>
</dbReference>
<dbReference type="EMBL" id="QRGO01000001">
    <property type="protein sequence ID" value="RDV03382.1"/>
    <property type="molecule type" value="Genomic_DNA"/>
</dbReference>
<name>A0A371B788_9BRAD</name>
<dbReference type="InterPro" id="IPR037165">
    <property type="entry name" value="AldOxase/xan_DH_Mopterin-bd_sf"/>
</dbReference>
<dbReference type="InterPro" id="IPR008274">
    <property type="entry name" value="AldOxase/xan_DH_MoCoBD1"/>
</dbReference>
<proteinExistence type="predicted"/>
<dbReference type="PROSITE" id="PS51318">
    <property type="entry name" value="TAT"/>
    <property type="match status" value="1"/>
</dbReference>